<dbReference type="PANTHER" id="PTHR45947">
    <property type="entry name" value="SULFOQUINOVOSYL TRANSFERASE SQD2"/>
    <property type="match status" value="1"/>
</dbReference>
<reference evidence="2" key="1">
    <citation type="journal article" date="2021" name="PeerJ">
        <title>Extensive microbial diversity within the chicken gut microbiome revealed by metagenomics and culture.</title>
        <authorList>
            <person name="Gilroy R."/>
            <person name="Ravi A."/>
            <person name="Getino M."/>
            <person name="Pursley I."/>
            <person name="Horton D.L."/>
            <person name="Alikhan N.F."/>
            <person name="Baker D."/>
            <person name="Gharbi K."/>
            <person name="Hall N."/>
            <person name="Watson M."/>
            <person name="Adriaenssens E.M."/>
            <person name="Foster-Nyarko E."/>
            <person name="Jarju S."/>
            <person name="Secka A."/>
            <person name="Antonio M."/>
            <person name="Oren A."/>
            <person name="Chaudhuri R.R."/>
            <person name="La Ragione R."/>
            <person name="Hildebrand F."/>
            <person name="Pallen M.J."/>
        </authorList>
    </citation>
    <scope>NUCLEOTIDE SEQUENCE</scope>
    <source>
        <strain evidence="2">ChiGjej2B2-7701</strain>
    </source>
</reference>
<dbReference type="Proteomes" id="UP000746751">
    <property type="component" value="Unassembled WGS sequence"/>
</dbReference>
<sequence>MKIAFLSSTTGNKGPSNVHCELVAHWPAGDSLSFPSQSPKLFKIFDSIRKGIKADVVFSGDADWPELVSCRVLCALGKPIVCFNHGYVPYENEINHLGLSQMKMDAYRKYLSESYAVVANSKLQMEFVAREQPDLVGKLSYVNNAVDPFEQLKHYPSESSIIRVAVSGGTRPIKGNEAVARAIKLLNQEGHRATLQIFGRDYADNPELSELLELPYIQMKGQVSHSQFVKELQDIDVFVMNSVHEPFGLSALDAISAGASLLLSRHCGVQGIMSLTGKDIINDVSCSHEIAEAIVYLRNNPNSKRLYQSIDFSKLNWSSTSMGLRDIMANCICE</sequence>
<protein>
    <submittedName>
        <fullName evidence="2">Glycosyltransferase</fullName>
    </submittedName>
</protein>
<evidence type="ECO:0000259" key="1">
    <source>
        <dbReference type="Pfam" id="PF00534"/>
    </source>
</evidence>
<dbReference type="CDD" id="cd03801">
    <property type="entry name" value="GT4_PimA-like"/>
    <property type="match status" value="1"/>
</dbReference>
<evidence type="ECO:0000313" key="2">
    <source>
        <dbReference type="EMBL" id="HJG31206.1"/>
    </source>
</evidence>
<reference evidence="2" key="2">
    <citation type="submission" date="2021-09" db="EMBL/GenBank/DDBJ databases">
        <authorList>
            <person name="Gilroy R."/>
        </authorList>
    </citation>
    <scope>NUCLEOTIDE SEQUENCE</scope>
    <source>
        <strain evidence="2">ChiGjej2B2-7701</strain>
    </source>
</reference>
<evidence type="ECO:0000313" key="3">
    <source>
        <dbReference type="Proteomes" id="UP000746751"/>
    </source>
</evidence>
<accession>A0A921IQP2</accession>
<dbReference type="GO" id="GO:0016757">
    <property type="term" value="F:glycosyltransferase activity"/>
    <property type="evidence" value="ECO:0007669"/>
    <property type="project" value="InterPro"/>
</dbReference>
<name>A0A921IQP2_9ACTN</name>
<organism evidence="2 3">
    <name type="scientific">Collinsella ihumii</name>
    <dbReference type="NCBI Taxonomy" id="1720204"/>
    <lineage>
        <taxon>Bacteria</taxon>
        <taxon>Bacillati</taxon>
        <taxon>Actinomycetota</taxon>
        <taxon>Coriobacteriia</taxon>
        <taxon>Coriobacteriales</taxon>
        <taxon>Coriobacteriaceae</taxon>
        <taxon>Collinsella</taxon>
    </lineage>
</organism>
<dbReference type="SUPFAM" id="SSF53756">
    <property type="entry name" value="UDP-Glycosyltransferase/glycogen phosphorylase"/>
    <property type="match status" value="1"/>
</dbReference>
<dbReference type="InterPro" id="IPR050194">
    <property type="entry name" value="Glycosyltransferase_grp1"/>
</dbReference>
<dbReference type="InterPro" id="IPR001296">
    <property type="entry name" value="Glyco_trans_1"/>
</dbReference>
<gene>
    <name evidence="2" type="ORF">K8U80_07400</name>
</gene>
<dbReference type="PANTHER" id="PTHR45947:SF3">
    <property type="entry name" value="SULFOQUINOVOSYL TRANSFERASE SQD2"/>
    <property type="match status" value="1"/>
</dbReference>
<comment type="caution">
    <text evidence="2">The sequence shown here is derived from an EMBL/GenBank/DDBJ whole genome shotgun (WGS) entry which is preliminary data.</text>
</comment>
<dbReference type="Gene3D" id="3.40.50.2000">
    <property type="entry name" value="Glycogen Phosphorylase B"/>
    <property type="match status" value="2"/>
</dbReference>
<dbReference type="Pfam" id="PF00534">
    <property type="entry name" value="Glycos_transf_1"/>
    <property type="match status" value="1"/>
</dbReference>
<feature type="domain" description="Glycosyl transferase family 1" evidence="1">
    <location>
        <begin position="166"/>
        <end position="303"/>
    </location>
</feature>
<dbReference type="EMBL" id="DYVF01000045">
    <property type="protein sequence ID" value="HJG31206.1"/>
    <property type="molecule type" value="Genomic_DNA"/>
</dbReference>
<dbReference type="AlphaFoldDB" id="A0A921IQP2"/>
<proteinExistence type="predicted"/>